<proteinExistence type="predicted"/>
<organism evidence="2">
    <name type="scientific">Tetraselmis sp. GSL018</name>
    <dbReference type="NCBI Taxonomy" id="582737"/>
    <lineage>
        <taxon>Eukaryota</taxon>
        <taxon>Viridiplantae</taxon>
        <taxon>Chlorophyta</taxon>
        <taxon>core chlorophytes</taxon>
        <taxon>Chlorodendrophyceae</taxon>
        <taxon>Chlorodendrales</taxon>
        <taxon>Chlorodendraceae</taxon>
        <taxon>Tetraselmis</taxon>
    </lineage>
</organism>
<protein>
    <submittedName>
        <fullName evidence="2">Uncharacterized protein</fullName>
    </submittedName>
</protein>
<evidence type="ECO:0000313" key="2">
    <source>
        <dbReference type="EMBL" id="JAC78774.1"/>
    </source>
</evidence>
<feature type="compositionally biased region" description="Low complexity" evidence="1">
    <location>
        <begin position="43"/>
        <end position="57"/>
    </location>
</feature>
<dbReference type="EMBL" id="GBEZ01006636">
    <property type="protein sequence ID" value="JAC78774.1"/>
    <property type="molecule type" value="Transcribed_RNA"/>
</dbReference>
<sequence>MPVGMESRLIARYFQAPLEATSKALQGIYAGEKFERYFGRIDNSSVSKPSSSNSPSSTPAEQQRVQDLINVTATRRASVSESASK</sequence>
<evidence type="ECO:0000256" key="1">
    <source>
        <dbReference type="SAM" id="MobiDB-lite"/>
    </source>
</evidence>
<gene>
    <name evidence="2" type="ORF">TSPGSL018_14327</name>
</gene>
<accession>A0A061S6X2</accession>
<feature type="region of interest" description="Disordered" evidence="1">
    <location>
        <begin position="42"/>
        <end position="66"/>
    </location>
</feature>
<dbReference type="AlphaFoldDB" id="A0A061S6X2"/>
<reference evidence="2" key="1">
    <citation type="submission" date="2014-05" db="EMBL/GenBank/DDBJ databases">
        <title>The transcriptome of the halophilic microalga Tetraselmis sp. GSL018 isolated from the Great Salt Lake, Utah.</title>
        <authorList>
            <person name="Jinkerson R.E."/>
            <person name="D'Adamo S."/>
            <person name="Posewitz M.C."/>
        </authorList>
    </citation>
    <scope>NUCLEOTIDE SEQUENCE</scope>
    <source>
        <strain evidence="2">GSL018</strain>
    </source>
</reference>
<name>A0A061S6X2_9CHLO</name>